<evidence type="ECO:0000313" key="8">
    <source>
        <dbReference type="Proteomes" id="UP000504632"/>
    </source>
</evidence>
<evidence type="ECO:0000256" key="6">
    <source>
        <dbReference type="SAM" id="Phobius"/>
    </source>
</evidence>
<feature type="transmembrane region" description="Helical" evidence="6">
    <location>
        <begin position="37"/>
        <end position="56"/>
    </location>
</feature>
<feature type="transmembrane region" description="Helical" evidence="6">
    <location>
        <begin position="68"/>
        <end position="89"/>
    </location>
</feature>
<protein>
    <submittedName>
        <fullName evidence="9">CKLF-like MARVEL transmembrane domain-containing protein 8b</fullName>
    </submittedName>
</protein>
<dbReference type="PRINTS" id="PR01884">
    <property type="entry name" value="MALPROTEIN"/>
</dbReference>
<keyword evidence="2 5" id="KW-0812">Transmembrane</keyword>
<keyword evidence="8" id="KW-1185">Reference proteome</keyword>
<organism evidence="8 9">
    <name type="scientific">Chanos chanos</name>
    <name type="common">Milkfish</name>
    <name type="synonym">Mugil chanos</name>
    <dbReference type="NCBI Taxonomy" id="29144"/>
    <lineage>
        <taxon>Eukaryota</taxon>
        <taxon>Metazoa</taxon>
        <taxon>Chordata</taxon>
        <taxon>Craniata</taxon>
        <taxon>Vertebrata</taxon>
        <taxon>Euteleostomi</taxon>
        <taxon>Actinopterygii</taxon>
        <taxon>Neopterygii</taxon>
        <taxon>Teleostei</taxon>
        <taxon>Ostariophysi</taxon>
        <taxon>Gonorynchiformes</taxon>
        <taxon>Chanidae</taxon>
        <taxon>Chanos</taxon>
    </lineage>
</organism>
<dbReference type="GO" id="GO:0016020">
    <property type="term" value="C:membrane"/>
    <property type="evidence" value="ECO:0007669"/>
    <property type="project" value="UniProtKB-SubCell"/>
</dbReference>
<dbReference type="PROSITE" id="PS51225">
    <property type="entry name" value="MARVEL"/>
    <property type="match status" value="1"/>
</dbReference>
<evidence type="ECO:0000313" key="9">
    <source>
        <dbReference type="RefSeq" id="XP_030638469.1"/>
    </source>
</evidence>
<dbReference type="OrthoDB" id="6481667at2759"/>
<dbReference type="CTD" id="791163"/>
<accession>A0A6J2W2Y6</accession>
<keyword evidence="3 6" id="KW-1133">Transmembrane helix</keyword>
<evidence type="ECO:0000259" key="7">
    <source>
        <dbReference type="PROSITE" id="PS51225"/>
    </source>
</evidence>
<comment type="subcellular location">
    <subcellularLocation>
        <location evidence="1">Membrane</location>
        <topology evidence="1">Multi-pass membrane protein</topology>
    </subcellularLocation>
</comment>
<proteinExistence type="predicted"/>
<dbReference type="PANTHER" id="PTHR22776:SF10">
    <property type="entry name" value="CKLF-LIKE MARVEL TRANSMEMBRANE DOMAIN-CONTAINING PROTEIN 8"/>
    <property type="match status" value="1"/>
</dbReference>
<dbReference type="InterPro" id="IPR050578">
    <property type="entry name" value="MARVEL-CKLF_proteins"/>
</dbReference>
<name>A0A6J2W2Y6_CHACN</name>
<dbReference type="GO" id="GO:0042552">
    <property type="term" value="P:myelination"/>
    <property type="evidence" value="ECO:0007669"/>
    <property type="project" value="TreeGrafter"/>
</dbReference>
<evidence type="ECO:0000256" key="3">
    <source>
        <dbReference type="ARBA" id="ARBA00022989"/>
    </source>
</evidence>
<dbReference type="PANTHER" id="PTHR22776">
    <property type="entry name" value="MARVEL-CONTAINING POTENTIAL LIPID RAFT-ASSOCIATED PROTEIN"/>
    <property type="match status" value="1"/>
</dbReference>
<evidence type="ECO:0000256" key="1">
    <source>
        <dbReference type="ARBA" id="ARBA00004141"/>
    </source>
</evidence>
<reference evidence="9" key="1">
    <citation type="submission" date="2025-08" db="UniProtKB">
        <authorList>
            <consortium name="RefSeq"/>
        </authorList>
    </citation>
    <scope>IDENTIFICATION</scope>
</reference>
<dbReference type="RefSeq" id="XP_030638469.1">
    <property type="nucleotide sequence ID" value="XM_030782609.1"/>
</dbReference>
<keyword evidence="4 5" id="KW-0472">Membrane</keyword>
<dbReference type="GO" id="GO:0019911">
    <property type="term" value="F:structural constituent of myelin sheath"/>
    <property type="evidence" value="ECO:0007669"/>
    <property type="project" value="TreeGrafter"/>
</dbReference>
<gene>
    <name evidence="9" type="primary">cmtm8b</name>
</gene>
<feature type="transmembrane region" description="Helical" evidence="6">
    <location>
        <begin position="101"/>
        <end position="125"/>
    </location>
</feature>
<dbReference type="Pfam" id="PF01284">
    <property type="entry name" value="MARVEL"/>
    <property type="match status" value="1"/>
</dbReference>
<dbReference type="InterPro" id="IPR008253">
    <property type="entry name" value="Marvel"/>
</dbReference>
<dbReference type="AlphaFoldDB" id="A0A6J2W2Y6"/>
<dbReference type="InterPro" id="IPR013295">
    <property type="entry name" value="MAL"/>
</dbReference>
<sequence length="180" mass="20312">MEDDSEANRENTTDKTVNMETFSSPTLAYDRNFVRTVPGLLTFAELVFGLFVWTLVGGTEYLKVPALGWVMFVSVLYWVLTVFVFILYLTMAHTKISHVPWTAVGVIFNSSATVLYASAAVANMASVSQAIRGRYYYSSWIASTVFAFIVTLCYTGNMYFSYTSWMSKSEPQEQQDPNKN</sequence>
<evidence type="ECO:0000256" key="4">
    <source>
        <dbReference type="ARBA" id="ARBA00023136"/>
    </source>
</evidence>
<evidence type="ECO:0000256" key="5">
    <source>
        <dbReference type="PROSITE-ProRule" id="PRU00581"/>
    </source>
</evidence>
<evidence type="ECO:0000256" key="2">
    <source>
        <dbReference type="ARBA" id="ARBA00022692"/>
    </source>
</evidence>
<feature type="transmembrane region" description="Helical" evidence="6">
    <location>
        <begin position="137"/>
        <end position="160"/>
    </location>
</feature>
<dbReference type="GeneID" id="115819068"/>
<dbReference type="Proteomes" id="UP000504632">
    <property type="component" value="Chromosome 8"/>
</dbReference>
<dbReference type="InParanoid" id="A0A6J2W2Y6"/>
<feature type="domain" description="MARVEL" evidence="7">
    <location>
        <begin position="33"/>
        <end position="166"/>
    </location>
</feature>